<evidence type="ECO:0000313" key="5">
    <source>
        <dbReference type="Proteomes" id="UP000751196"/>
    </source>
</evidence>
<dbReference type="PANTHER" id="PTHR33795:SF1">
    <property type="entry name" value="INSERTION ELEMENT IS150 PROTEIN INSJ"/>
    <property type="match status" value="1"/>
</dbReference>
<accession>A0ABS6M615</accession>
<evidence type="ECO:0000259" key="3">
    <source>
        <dbReference type="Pfam" id="PF13518"/>
    </source>
</evidence>
<dbReference type="InterPro" id="IPR055247">
    <property type="entry name" value="InsJ-like_HTH"/>
</dbReference>
<dbReference type="InterPro" id="IPR052057">
    <property type="entry name" value="IS150/IS1296_orfA-like"/>
</dbReference>
<comment type="caution">
    <text evidence="4">The sequence shown here is derived from an EMBL/GenBank/DDBJ whole genome shotgun (WGS) entry which is preliminary data.</text>
</comment>
<evidence type="ECO:0000256" key="2">
    <source>
        <dbReference type="SAM" id="MobiDB-lite"/>
    </source>
</evidence>
<organism evidence="4 5">
    <name type="scientific">Apilactobacillus waqarii</name>
    <dbReference type="NCBI Taxonomy" id="2851006"/>
    <lineage>
        <taxon>Bacteria</taxon>
        <taxon>Bacillati</taxon>
        <taxon>Bacillota</taxon>
        <taxon>Bacilli</taxon>
        <taxon>Lactobacillales</taxon>
        <taxon>Lactobacillaceae</taxon>
        <taxon>Apilactobacillus</taxon>
    </lineage>
</organism>
<dbReference type="PANTHER" id="PTHR33795">
    <property type="entry name" value="INSERTION ELEMENT IS150 PROTEIN INSJ"/>
    <property type="match status" value="1"/>
</dbReference>
<sequence>ALHPKVCTKLWGVFVSKYKVEDKLNVINTYLNGMGSQMVARKFGIKSRNTVLCWVKSYKKYGLDGLKKSNKVIEYSTKEKQYILNWMKTTKSSYPETAYHFNIPSPSTIWTWEKRLEKKGIDGLLSRRERKAMTKKKTNKANSNNTNTDKDKLKKLEEENLMLRIENDFLKKLRALDDEEDQK</sequence>
<dbReference type="Proteomes" id="UP000751196">
    <property type="component" value="Unassembled WGS sequence"/>
</dbReference>
<evidence type="ECO:0000313" key="4">
    <source>
        <dbReference type="EMBL" id="MBV0915618.1"/>
    </source>
</evidence>
<evidence type="ECO:0000256" key="1">
    <source>
        <dbReference type="ARBA" id="ARBA00038232"/>
    </source>
</evidence>
<dbReference type="RefSeq" id="WP_217304476.1">
    <property type="nucleotide sequence ID" value="NZ_JAHQYH010000019.1"/>
</dbReference>
<dbReference type="EMBL" id="JAHQYH010000019">
    <property type="protein sequence ID" value="MBV0915618.1"/>
    <property type="molecule type" value="Genomic_DNA"/>
</dbReference>
<feature type="non-terminal residue" evidence="4">
    <location>
        <position position="1"/>
    </location>
</feature>
<reference evidence="4 5" key="1">
    <citation type="submission" date="2021-06" db="EMBL/GenBank/DDBJ databases">
        <title>Draft genome sequence of a glucan synthesizing Apilactobacillus waqareii isolate HBW1.</title>
        <authorList>
            <person name="Anwar M.A."/>
        </authorList>
    </citation>
    <scope>NUCLEOTIDE SEQUENCE [LARGE SCALE GENOMIC DNA]</scope>
    <source>
        <strain evidence="4 5">HBW1</strain>
    </source>
</reference>
<comment type="similarity">
    <text evidence="1">Belongs to the IS150/IS1296 orfA family.</text>
</comment>
<feature type="domain" description="Insertion element IS150 protein InsJ-like helix-turn-helix" evidence="3">
    <location>
        <begin position="23"/>
        <end position="69"/>
    </location>
</feature>
<keyword evidence="5" id="KW-1185">Reference proteome</keyword>
<proteinExistence type="inferred from homology"/>
<protein>
    <submittedName>
        <fullName evidence="4">Helix-turn-helix domain-containing protein</fullName>
    </submittedName>
</protein>
<name>A0ABS6M615_9LACO</name>
<feature type="domain" description="Insertion element IS150 protein InsJ-like helix-turn-helix" evidence="3">
    <location>
        <begin position="80"/>
        <end position="131"/>
    </location>
</feature>
<gene>
    <name evidence="4" type="ORF">KTJ72_06990</name>
</gene>
<feature type="region of interest" description="Disordered" evidence="2">
    <location>
        <begin position="131"/>
        <end position="153"/>
    </location>
</feature>
<dbReference type="Pfam" id="PF13518">
    <property type="entry name" value="HTH_28"/>
    <property type="match status" value="2"/>
</dbReference>